<gene>
    <name evidence="2" type="ORF">AKO1_004850</name>
</gene>
<sequence length="216" mass="24453">MDEIRYEDLEEEQYEPASPSSPKLNINTTDQYANPFEWSVSLVFSTTSFFSCVAFATWSFIICGSEDGSAPNVVSCDTSALRSELMTNGVLDVALASCLLVFTLVSAIMEFNSKSSTLSLLVRFVHLVIRYVTCIVIIVFAAIISKTIWSSGSSCYVRYQNLYRVLNLLMHLYWLINIFLITATTYMLTVSFMFEYNKSKKQNRMGSNKIGTMRNK</sequence>
<keyword evidence="1" id="KW-1133">Transmembrane helix</keyword>
<feature type="transmembrane region" description="Helical" evidence="1">
    <location>
        <begin position="40"/>
        <end position="61"/>
    </location>
</feature>
<dbReference type="Proteomes" id="UP001431209">
    <property type="component" value="Unassembled WGS sequence"/>
</dbReference>
<organism evidence="2 3">
    <name type="scientific">Acrasis kona</name>
    <dbReference type="NCBI Taxonomy" id="1008807"/>
    <lineage>
        <taxon>Eukaryota</taxon>
        <taxon>Discoba</taxon>
        <taxon>Heterolobosea</taxon>
        <taxon>Tetramitia</taxon>
        <taxon>Eutetramitia</taxon>
        <taxon>Acrasidae</taxon>
        <taxon>Acrasis</taxon>
    </lineage>
</organism>
<keyword evidence="1" id="KW-0472">Membrane</keyword>
<evidence type="ECO:0000313" key="2">
    <source>
        <dbReference type="EMBL" id="KAL0484285.1"/>
    </source>
</evidence>
<comment type="caution">
    <text evidence="2">The sequence shown here is derived from an EMBL/GenBank/DDBJ whole genome shotgun (WGS) entry which is preliminary data.</text>
</comment>
<feature type="transmembrane region" description="Helical" evidence="1">
    <location>
        <begin position="120"/>
        <end position="144"/>
    </location>
</feature>
<keyword evidence="3" id="KW-1185">Reference proteome</keyword>
<proteinExistence type="predicted"/>
<feature type="transmembrane region" description="Helical" evidence="1">
    <location>
        <begin position="172"/>
        <end position="194"/>
    </location>
</feature>
<evidence type="ECO:0000313" key="3">
    <source>
        <dbReference type="Proteomes" id="UP001431209"/>
    </source>
</evidence>
<protein>
    <submittedName>
        <fullName evidence="2">BGAL7</fullName>
    </submittedName>
</protein>
<accession>A0AAW2Z4J1</accession>
<name>A0AAW2Z4J1_9EUKA</name>
<feature type="transmembrane region" description="Helical" evidence="1">
    <location>
        <begin position="89"/>
        <end position="108"/>
    </location>
</feature>
<dbReference type="AlphaFoldDB" id="A0AAW2Z4J1"/>
<reference evidence="2 3" key="1">
    <citation type="submission" date="2024-03" db="EMBL/GenBank/DDBJ databases">
        <title>The Acrasis kona genome and developmental transcriptomes reveal deep origins of eukaryotic multicellular pathways.</title>
        <authorList>
            <person name="Sheikh S."/>
            <person name="Fu C.-J."/>
            <person name="Brown M.W."/>
            <person name="Baldauf S.L."/>
        </authorList>
    </citation>
    <scope>NUCLEOTIDE SEQUENCE [LARGE SCALE GENOMIC DNA]</scope>
    <source>
        <strain evidence="2 3">ATCC MYA-3509</strain>
    </source>
</reference>
<dbReference type="EMBL" id="JAOPGA020001032">
    <property type="protein sequence ID" value="KAL0484285.1"/>
    <property type="molecule type" value="Genomic_DNA"/>
</dbReference>
<evidence type="ECO:0000256" key="1">
    <source>
        <dbReference type="SAM" id="Phobius"/>
    </source>
</evidence>
<keyword evidence="1" id="KW-0812">Transmembrane</keyword>